<accession>A0A927J1N3</accession>
<organism evidence="5 6">
    <name type="scientific">Cellulosimicrobium arenosum</name>
    <dbReference type="NCBI Taxonomy" id="2708133"/>
    <lineage>
        <taxon>Bacteria</taxon>
        <taxon>Bacillati</taxon>
        <taxon>Actinomycetota</taxon>
        <taxon>Actinomycetes</taxon>
        <taxon>Micrococcales</taxon>
        <taxon>Promicromonosporaceae</taxon>
        <taxon>Cellulosimicrobium</taxon>
    </lineage>
</organism>
<dbReference type="Proteomes" id="UP000610846">
    <property type="component" value="Unassembled WGS sequence"/>
</dbReference>
<dbReference type="EMBL" id="JACYHB010000013">
    <property type="protein sequence ID" value="MBD8080203.1"/>
    <property type="molecule type" value="Genomic_DNA"/>
</dbReference>
<dbReference type="InterPro" id="IPR001173">
    <property type="entry name" value="Glyco_trans_2-like"/>
</dbReference>
<feature type="domain" description="Glycosyltransferase 2-like" evidence="4">
    <location>
        <begin position="8"/>
        <end position="169"/>
    </location>
</feature>
<name>A0A927J1N3_9MICO</name>
<keyword evidence="2" id="KW-0328">Glycosyltransferase</keyword>
<dbReference type="GO" id="GO:0016757">
    <property type="term" value="F:glycosyltransferase activity"/>
    <property type="evidence" value="ECO:0007669"/>
    <property type="project" value="UniProtKB-KW"/>
</dbReference>
<dbReference type="InterPro" id="IPR029044">
    <property type="entry name" value="Nucleotide-diphossugar_trans"/>
</dbReference>
<sequence length="290" mass="31741">MTVGAPFSVLLPVYRGDDPEHLRRSFESVTTGQELVPAQVVVVRDGPVPEALARTLAELVGSCGVPVTLAELDENVGLALALEAGLAACAHEIVARQDADDISLPERFARQVPLVASGLDIVGSAIREFESEGVVATDGAGGVVRVPPLSQVDINRASRFQSPFNHPSVVYRRAAVRDAGGYEDLPLMEDYWLFARMLARGARARNLAEPLVLYRVGAGAYSRRGGSRLLRSEIELQRRLRRLGFTTTAEEVRNVAVRGGYRLVPEGVRRAAYRRWRRHDDPSGRPDRPD</sequence>
<dbReference type="PANTHER" id="PTHR43685">
    <property type="entry name" value="GLYCOSYLTRANSFERASE"/>
    <property type="match status" value="1"/>
</dbReference>
<dbReference type="AlphaFoldDB" id="A0A927J1N3"/>
<dbReference type="SUPFAM" id="SSF53448">
    <property type="entry name" value="Nucleotide-diphospho-sugar transferases"/>
    <property type="match status" value="1"/>
</dbReference>
<dbReference type="Pfam" id="PF00535">
    <property type="entry name" value="Glycos_transf_2"/>
    <property type="match status" value="1"/>
</dbReference>
<reference evidence="5" key="1">
    <citation type="journal article" date="2018" name="Curr. Microbiol.">
        <title>Cellulosimicrobium arenosum sp. nov., Isolated from Marine Sediment Sand.</title>
        <authorList>
            <person name="Oh M."/>
            <person name="Kim J.H."/>
            <person name="Yoon J.H."/>
            <person name="Schumann P."/>
            <person name="Kim W."/>
        </authorList>
    </citation>
    <scope>NUCLEOTIDE SEQUENCE</scope>
    <source>
        <strain evidence="5">KCTC 49039</strain>
    </source>
</reference>
<evidence type="ECO:0000313" key="5">
    <source>
        <dbReference type="EMBL" id="MBD8080203.1"/>
    </source>
</evidence>
<gene>
    <name evidence="5" type="ORF">IF651_14180</name>
</gene>
<keyword evidence="3" id="KW-0808">Transferase</keyword>
<proteinExistence type="inferred from homology"/>
<evidence type="ECO:0000259" key="4">
    <source>
        <dbReference type="Pfam" id="PF00535"/>
    </source>
</evidence>
<dbReference type="Gene3D" id="3.90.550.10">
    <property type="entry name" value="Spore Coat Polysaccharide Biosynthesis Protein SpsA, Chain A"/>
    <property type="match status" value="1"/>
</dbReference>
<keyword evidence="6" id="KW-1185">Reference proteome</keyword>
<dbReference type="RefSeq" id="WP_191829789.1">
    <property type="nucleotide sequence ID" value="NZ_JACYHB010000013.1"/>
</dbReference>
<reference evidence="5" key="2">
    <citation type="submission" date="2020-09" db="EMBL/GenBank/DDBJ databases">
        <authorList>
            <person name="Yu Y."/>
        </authorList>
    </citation>
    <scope>NUCLEOTIDE SEQUENCE</scope>
    <source>
        <strain evidence="5">KCTC 49039</strain>
    </source>
</reference>
<protein>
    <submittedName>
        <fullName evidence="5">Glycosyltransferase</fullName>
    </submittedName>
</protein>
<comment type="similarity">
    <text evidence="1">Belongs to the glycosyltransferase 2 family.</text>
</comment>
<evidence type="ECO:0000313" key="6">
    <source>
        <dbReference type="Proteomes" id="UP000610846"/>
    </source>
</evidence>
<evidence type="ECO:0000256" key="2">
    <source>
        <dbReference type="ARBA" id="ARBA00022676"/>
    </source>
</evidence>
<comment type="caution">
    <text evidence="5">The sequence shown here is derived from an EMBL/GenBank/DDBJ whole genome shotgun (WGS) entry which is preliminary data.</text>
</comment>
<evidence type="ECO:0000256" key="3">
    <source>
        <dbReference type="ARBA" id="ARBA00022679"/>
    </source>
</evidence>
<evidence type="ECO:0000256" key="1">
    <source>
        <dbReference type="ARBA" id="ARBA00006739"/>
    </source>
</evidence>
<dbReference type="InterPro" id="IPR050834">
    <property type="entry name" value="Glycosyltransf_2"/>
</dbReference>
<dbReference type="PANTHER" id="PTHR43685:SF5">
    <property type="entry name" value="GLYCOSYLTRANSFERASE EPSE-RELATED"/>
    <property type="match status" value="1"/>
</dbReference>